<gene>
    <name evidence="6" type="ORF">LAX5112_02875</name>
</gene>
<dbReference type="SUPFAM" id="SSF53850">
    <property type="entry name" value="Periplasmic binding protein-like II"/>
    <property type="match status" value="1"/>
</dbReference>
<dbReference type="Gene3D" id="1.10.10.10">
    <property type="entry name" value="Winged helix-like DNA-binding domain superfamily/Winged helix DNA-binding domain"/>
    <property type="match status" value="1"/>
</dbReference>
<dbReference type="InterPro" id="IPR000847">
    <property type="entry name" value="LysR_HTH_N"/>
</dbReference>
<evidence type="ECO:0000313" key="7">
    <source>
        <dbReference type="Proteomes" id="UP000053235"/>
    </source>
</evidence>
<dbReference type="STRING" id="388408.LAX5112_02875"/>
<dbReference type="InterPro" id="IPR036388">
    <property type="entry name" value="WH-like_DNA-bd_sf"/>
</dbReference>
<dbReference type="AlphaFoldDB" id="A0A0M7ABK9"/>
<keyword evidence="7" id="KW-1185">Reference proteome</keyword>
<dbReference type="Pfam" id="PF03466">
    <property type="entry name" value="LysR_substrate"/>
    <property type="match status" value="1"/>
</dbReference>
<dbReference type="GO" id="GO:0006351">
    <property type="term" value="P:DNA-templated transcription"/>
    <property type="evidence" value="ECO:0007669"/>
    <property type="project" value="TreeGrafter"/>
</dbReference>
<evidence type="ECO:0000259" key="5">
    <source>
        <dbReference type="PROSITE" id="PS50931"/>
    </source>
</evidence>
<evidence type="ECO:0000256" key="4">
    <source>
        <dbReference type="ARBA" id="ARBA00023163"/>
    </source>
</evidence>
<dbReference type="PANTHER" id="PTHR30537:SF3">
    <property type="entry name" value="TRANSCRIPTIONAL REGULATORY PROTEIN"/>
    <property type="match status" value="1"/>
</dbReference>
<dbReference type="EMBL" id="CXWD01000010">
    <property type="protein sequence ID" value="CTQ71590.1"/>
    <property type="molecule type" value="Genomic_DNA"/>
</dbReference>
<comment type="similarity">
    <text evidence="1">Belongs to the LysR transcriptional regulatory family.</text>
</comment>
<dbReference type="PROSITE" id="PS50931">
    <property type="entry name" value="HTH_LYSR"/>
    <property type="match status" value="1"/>
</dbReference>
<organism evidence="6 7">
    <name type="scientific">Roseibium alexandrii</name>
    <dbReference type="NCBI Taxonomy" id="388408"/>
    <lineage>
        <taxon>Bacteria</taxon>
        <taxon>Pseudomonadati</taxon>
        <taxon>Pseudomonadota</taxon>
        <taxon>Alphaproteobacteria</taxon>
        <taxon>Hyphomicrobiales</taxon>
        <taxon>Stappiaceae</taxon>
        <taxon>Roseibium</taxon>
    </lineage>
</organism>
<keyword evidence="4" id="KW-0804">Transcription</keyword>
<keyword evidence="3 6" id="KW-0238">DNA-binding</keyword>
<dbReference type="InterPro" id="IPR058163">
    <property type="entry name" value="LysR-type_TF_proteobact-type"/>
</dbReference>
<sequence>MQHWSEIRTAARVARLGTVSAAAESLGVHRATINRHVDTLEAAIGGKLFQRHAKGFTPTDLGRELLRIADTADEQFEELHRKAQGQGDALRGDFIVTSIATYAPTLMLILRAFGDKHPGLTIRFMVSDSLLRLEYGEAHVAFRAGGRPENPDNVVREFERIEIGLFAHQIYIDRYGLPDGINDFPKHRFAGTVDPNTRAGFQRWLHENVPAECITFRSNSMGTLAQAVLCGNGIGFLPREAALERGDLVEIVPPDPDWLSMMWMVTHVDLHRSAKVQAFLKELEHLRRTGDWL</sequence>
<feature type="domain" description="HTH lysR-type" evidence="5">
    <location>
        <begin position="1"/>
        <end position="59"/>
    </location>
</feature>
<evidence type="ECO:0000256" key="1">
    <source>
        <dbReference type="ARBA" id="ARBA00009437"/>
    </source>
</evidence>
<proteinExistence type="inferred from homology"/>
<evidence type="ECO:0000256" key="2">
    <source>
        <dbReference type="ARBA" id="ARBA00023015"/>
    </source>
</evidence>
<dbReference type="PANTHER" id="PTHR30537">
    <property type="entry name" value="HTH-TYPE TRANSCRIPTIONAL REGULATOR"/>
    <property type="match status" value="1"/>
</dbReference>
<protein>
    <submittedName>
        <fullName evidence="6">DNA-binding transcriptional activator GcvA</fullName>
    </submittedName>
</protein>
<dbReference type="GO" id="GO:0003700">
    <property type="term" value="F:DNA-binding transcription factor activity"/>
    <property type="evidence" value="ECO:0007669"/>
    <property type="project" value="InterPro"/>
</dbReference>
<accession>A0A0M7ABK9</accession>
<reference evidence="7" key="1">
    <citation type="submission" date="2015-07" db="EMBL/GenBank/DDBJ databases">
        <authorList>
            <person name="Rodrigo-Torres Lidia"/>
            <person name="Arahal R.David."/>
        </authorList>
    </citation>
    <scope>NUCLEOTIDE SEQUENCE [LARGE SCALE GENOMIC DNA]</scope>
    <source>
        <strain evidence="7">CECT 5112</strain>
    </source>
</reference>
<evidence type="ECO:0000256" key="3">
    <source>
        <dbReference type="ARBA" id="ARBA00023125"/>
    </source>
</evidence>
<dbReference type="GO" id="GO:0043565">
    <property type="term" value="F:sequence-specific DNA binding"/>
    <property type="evidence" value="ECO:0007669"/>
    <property type="project" value="TreeGrafter"/>
</dbReference>
<dbReference type="SUPFAM" id="SSF46785">
    <property type="entry name" value="Winged helix' DNA-binding domain"/>
    <property type="match status" value="1"/>
</dbReference>
<name>A0A0M7ABK9_9HYPH</name>
<dbReference type="RefSeq" id="WP_055672392.1">
    <property type="nucleotide sequence ID" value="NZ_CXWD01000010.1"/>
</dbReference>
<dbReference type="Gene3D" id="3.40.190.290">
    <property type="match status" value="1"/>
</dbReference>
<dbReference type="InterPro" id="IPR036390">
    <property type="entry name" value="WH_DNA-bd_sf"/>
</dbReference>
<evidence type="ECO:0000313" key="6">
    <source>
        <dbReference type="EMBL" id="CTQ71590.1"/>
    </source>
</evidence>
<keyword evidence="2" id="KW-0805">Transcription regulation</keyword>
<dbReference type="Pfam" id="PF00126">
    <property type="entry name" value="HTH_1"/>
    <property type="match status" value="1"/>
</dbReference>
<dbReference type="InterPro" id="IPR005119">
    <property type="entry name" value="LysR_subst-bd"/>
</dbReference>
<dbReference type="Proteomes" id="UP000053235">
    <property type="component" value="Unassembled WGS sequence"/>
</dbReference>
<dbReference type="OrthoDB" id="9796526at2"/>